<feature type="transmembrane region" description="Helical" evidence="2">
    <location>
        <begin position="537"/>
        <end position="560"/>
    </location>
</feature>
<keyword evidence="5" id="KW-1185">Reference proteome</keyword>
<keyword evidence="4" id="KW-0808">Transferase</keyword>
<keyword evidence="2" id="KW-0812">Transmembrane</keyword>
<organism evidence="4 5">
    <name type="scientific">Gloeobacter morelensis MG652769</name>
    <dbReference type="NCBI Taxonomy" id="2781736"/>
    <lineage>
        <taxon>Bacteria</taxon>
        <taxon>Bacillati</taxon>
        <taxon>Cyanobacteriota</taxon>
        <taxon>Cyanophyceae</taxon>
        <taxon>Gloeobacterales</taxon>
        <taxon>Gloeobacteraceae</taxon>
        <taxon>Gloeobacter</taxon>
        <taxon>Gloeobacter morelensis</taxon>
    </lineage>
</organism>
<name>A0ABY3PQB1_9CYAN</name>
<dbReference type="Proteomes" id="UP001054846">
    <property type="component" value="Chromosome"/>
</dbReference>
<gene>
    <name evidence="4" type="ORF">ISF26_05740</name>
</gene>
<dbReference type="InterPro" id="IPR004147">
    <property type="entry name" value="ABC1_dom"/>
</dbReference>
<keyword evidence="2" id="KW-0472">Membrane</keyword>
<keyword evidence="4" id="KW-0418">Kinase</keyword>
<dbReference type="PANTHER" id="PTHR10566:SF113">
    <property type="entry name" value="PROTEIN ACTIVITY OF BC1 COMPLEX KINASE 7, CHLOROPLASTIC"/>
    <property type="match status" value="1"/>
</dbReference>
<feature type="transmembrane region" description="Helical" evidence="2">
    <location>
        <begin position="52"/>
        <end position="69"/>
    </location>
</feature>
<sequence length="595" mass="67885">MPACAQNCSASATRKPREVPVPLCYPFVIVSAPPSSAKNYRWNRVNYSRTRRVIDIWGFFLLILFYRWWDSKKWTYRSGDSEENRSRRQRMRAIWTRETMLELGPTFIKVGQLFSTRADLFPKEYIEELSRLQDEVPAFPYEQVVEIVEGQFGKPIPQVFQFFDPTPIAAASLGQVHRAQLHSSEEVVVKVQRPGLEKLFNVDLGILRGIAQYLQNHPRYGRGGREWVPIYDECARILMLEIDYLNEGRNADTFRRNFKDSPEICVPRVYWRYSSPKVLTLEYLPGIKISNYAALEAAGLDRRSLARIGARSYLQQLLNDGFFHADPHPGNIAVRHDGALIFYDFGMMGHIQPGTKEKLMDTFLGVAQSDADKVIDSLIELGAIKKNADRVPIRRSIEFLLTNFVNQPYSMQSFNFAELTDDIYEMAYEQPFRFPATFTFVLRAVSTLEGLGKGLDPDFNFMDVAQPFADQLMAVNSEFGMRELLNQLGQQVGQVSSMTVNLPRRIEQTLERADRGELRVRTKSIETERLLKRLNSAAIGGIYSVLLAAFLICSVVLYTADHILEAIAAFGLAGLLSFALGRVLLRLQRIDTDLQ</sequence>
<feature type="domain" description="Protein kinase" evidence="3">
    <location>
        <begin position="162"/>
        <end position="531"/>
    </location>
</feature>
<dbReference type="PROSITE" id="PS50011">
    <property type="entry name" value="PROTEIN_KINASE_DOM"/>
    <property type="match status" value="1"/>
</dbReference>
<evidence type="ECO:0000313" key="5">
    <source>
        <dbReference type="Proteomes" id="UP001054846"/>
    </source>
</evidence>
<dbReference type="InterPro" id="IPR011009">
    <property type="entry name" value="Kinase-like_dom_sf"/>
</dbReference>
<dbReference type="PANTHER" id="PTHR10566">
    <property type="entry name" value="CHAPERONE-ACTIVITY OF BC1 COMPLEX CABC1 -RELATED"/>
    <property type="match status" value="1"/>
</dbReference>
<dbReference type="InterPro" id="IPR000719">
    <property type="entry name" value="Prot_kinase_dom"/>
</dbReference>
<dbReference type="Pfam" id="PF03109">
    <property type="entry name" value="ABC1"/>
    <property type="match status" value="1"/>
</dbReference>
<dbReference type="SUPFAM" id="SSF56112">
    <property type="entry name" value="Protein kinase-like (PK-like)"/>
    <property type="match status" value="1"/>
</dbReference>
<evidence type="ECO:0000256" key="2">
    <source>
        <dbReference type="SAM" id="Phobius"/>
    </source>
</evidence>
<keyword evidence="2" id="KW-1133">Transmembrane helix</keyword>
<proteinExistence type="inferred from homology"/>
<reference evidence="4 5" key="1">
    <citation type="journal article" date="2021" name="Genome Biol. Evol.">
        <title>Complete Genome Sequencing of a Novel Gloeobacter Species from a Waterfall Cave in Mexico.</title>
        <authorList>
            <person name="Saw J.H."/>
            <person name="Cardona T."/>
            <person name="Montejano G."/>
        </authorList>
    </citation>
    <scope>NUCLEOTIDE SEQUENCE [LARGE SCALE GENOMIC DNA]</scope>
    <source>
        <strain evidence="4">MG652769</strain>
    </source>
</reference>
<feature type="transmembrane region" description="Helical" evidence="2">
    <location>
        <begin position="566"/>
        <end position="585"/>
    </location>
</feature>
<protein>
    <submittedName>
        <fullName evidence="4">AarF/ABC1/UbiB kinase family protein</fullName>
    </submittedName>
</protein>
<evidence type="ECO:0000259" key="3">
    <source>
        <dbReference type="PROSITE" id="PS50011"/>
    </source>
</evidence>
<evidence type="ECO:0000313" key="4">
    <source>
        <dbReference type="EMBL" id="UFP95733.1"/>
    </source>
</evidence>
<evidence type="ECO:0000256" key="1">
    <source>
        <dbReference type="ARBA" id="ARBA00009670"/>
    </source>
</evidence>
<dbReference type="InterPro" id="IPR050154">
    <property type="entry name" value="UbiB_kinase"/>
</dbReference>
<dbReference type="GO" id="GO:0016301">
    <property type="term" value="F:kinase activity"/>
    <property type="evidence" value="ECO:0007669"/>
    <property type="project" value="UniProtKB-KW"/>
</dbReference>
<accession>A0ABY3PQB1</accession>
<dbReference type="CDD" id="cd05121">
    <property type="entry name" value="ABC1_ADCK3-like"/>
    <property type="match status" value="1"/>
</dbReference>
<dbReference type="EMBL" id="CP063845">
    <property type="protein sequence ID" value="UFP95733.1"/>
    <property type="molecule type" value="Genomic_DNA"/>
</dbReference>
<comment type="similarity">
    <text evidence="1">Belongs to the protein kinase superfamily. ADCK protein kinase family.</text>
</comment>